<dbReference type="STRING" id="1082479.SAMN05216241_101366"/>
<dbReference type="SUPFAM" id="SSF54690">
    <property type="entry name" value="Molybdopterin synthase subunit MoaE"/>
    <property type="match status" value="1"/>
</dbReference>
<evidence type="ECO:0000256" key="12">
    <source>
        <dbReference type="ARBA" id="ARBA00032474"/>
    </source>
</evidence>
<dbReference type="OrthoDB" id="9803224at2"/>
<name>A0A1G7LTG8_9PROT</name>
<evidence type="ECO:0000256" key="1">
    <source>
        <dbReference type="ARBA" id="ARBA00005046"/>
    </source>
</evidence>
<dbReference type="InterPro" id="IPR036563">
    <property type="entry name" value="MoaE_sf"/>
</dbReference>
<dbReference type="EC" id="2.8.1.12" evidence="3"/>
<evidence type="ECO:0000256" key="13">
    <source>
        <dbReference type="ARBA" id="ARBA00049878"/>
    </source>
</evidence>
<comment type="subunit">
    <text evidence="8">Heterotetramer of 2 MoaD subunits and 2 MoaE subunits. Also stable as homodimer. The enzyme changes between these two forms during catalysis.</text>
</comment>
<evidence type="ECO:0000313" key="15">
    <source>
        <dbReference type="Proteomes" id="UP000199415"/>
    </source>
</evidence>
<evidence type="ECO:0000256" key="3">
    <source>
        <dbReference type="ARBA" id="ARBA00011950"/>
    </source>
</evidence>
<dbReference type="Proteomes" id="UP000199415">
    <property type="component" value="Unassembled WGS sequence"/>
</dbReference>
<dbReference type="FunFam" id="3.90.1170.40:FF:000001">
    <property type="entry name" value="Molybdopterin synthase catalytic subunit MoaE"/>
    <property type="match status" value="1"/>
</dbReference>
<dbReference type="GO" id="GO:0030366">
    <property type="term" value="F:molybdopterin synthase activity"/>
    <property type="evidence" value="ECO:0007669"/>
    <property type="project" value="UniProtKB-EC"/>
</dbReference>
<comment type="pathway">
    <text evidence="1">Cofactor biosynthesis; molybdopterin biosynthesis.</text>
</comment>
<protein>
    <recommendedName>
        <fullName evidence="4">Molybdopterin synthase catalytic subunit</fullName>
        <ecNumber evidence="3">2.8.1.12</ecNumber>
    </recommendedName>
    <alternativeName>
        <fullName evidence="11">MPT synthase subunit 2</fullName>
    </alternativeName>
    <alternativeName>
        <fullName evidence="9">Molybdenum cofactor biosynthesis protein E</fullName>
    </alternativeName>
    <alternativeName>
        <fullName evidence="10">Molybdopterin-converting factor large subunit</fullName>
    </alternativeName>
    <alternativeName>
        <fullName evidence="12">Molybdopterin-converting factor subunit 2</fullName>
    </alternativeName>
</protein>
<keyword evidence="5" id="KW-0808">Transferase</keyword>
<dbReference type="GO" id="GO:0006777">
    <property type="term" value="P:Mo-molybdopterin cofactor biosynthetic process"/>
    <property type="evidence" value="ECO:0007669"/>
    <property type="project" value="UniProtKB-KW"/>
</dbReference>
<keyword evidence="15" id="KW-1185">Reference proteome</keyword>
<dbReference type="PANTHER" id="PTHR23404">
    <property type="entry name" value="MOLYBDOPTERIN SYNTHASE RELATED"/>
    <property type="match status" value="1"/>
</dbReference>
<evidence type="ECO:0000256" key="7">
    <source>
        <dbReference type="ARBA" id="ARBA00025448"/>
    </source>
</evidence>
<dbReference type="UniPathway" id="UPA00344"/>
<accession>A0A1G7LTG8</accession>
<keyword evidence="6" id="KW-0501">Molybdenum cofactor biosynthesis</keyword>
<evidence type="ECO:0000256" key="5">
    <source>
        <dbReference type="ARBA" id="ARBA00022679"/>
    </source>
</evidence>
<sequence>MIRVQREAFDAGAEIAAATEGNPRIGGVCSFIGLVREMNDGAGVSAMTLEHYPGMTEKMLTRVAEQARERWPLEAVRIVHRYGRMEPTEPIVLVVTASPHRHAAFEACQFLMDWLKTQAPFWKREETPDGPRWVDARRSDDEAAARWLMPESGSGT</sequence>
<comment type="similarity">
    <text evidence="2">Belongs to the MoaE family.</text>
</comment>
<dbReference type="InterPro" id="IPR003448">
    <property type="entry name" value="Mopterin_biosynth_MoaE"/>
</dbReference>
<proteinExistence type="inferred from homology"/>
<dbReference type="EMBL" id="FNCE01000001">
    <property type="protein sequence ID" value="SDF52676.1"/>
    <property type="molecule type" value="Genomic_DNA"/>
</dbReference>
<evidence type="ECO:0000256" key="10">
    <source>
        <dbReference type="ARBA" id="ARBA00030407"/>
    </source>
</evidence>
<evidence type="ECO:0000256" key="11">
    <source>
        <dbReference type="ARBA" id="ARBA00030781"/>
    </source>
</evidence>
<reference evidence="14 15" key="1">
    <citation type="submission" date="2016-10" db="EMBL/GenBank/DDBJ databases">
        <authorList>
            <person name="de Groot N.N."/>
        </authorList>
    </citation>
    <scope>NUCLEOTIDE SEQUENCE [LARGE SCALE GENOMIC DNA]</scope>
    <source>
        <strain evidence="14 15">DSM 25584</strain>
    </source>
</reference>
<dbReference type="Pfam" id="PF02391">
    <property type="entry name" value="MoaE"/>
    <property type="match status" value="1"/>
</dbReference>
<dbReference type="AlphaFoldDB" id="A0A1G7LTG8"/>
<dbReference type="CDD" id="cd00756">
    <property type="entry name" value="MoaE"/>
    <property type="match status" value="1"/>
</dbReference>
<evidence type="ECO:0000256" key="4">
    <source>
        <dbReference type="ARBA" id="ARBA00013858"/>
    </source>
</evidence>
<gene>
    <name evidence="14" type="ORF">SAMN05216241_101366</name>
</gene>
<organism evidence="14 15">
    <name type="scientific">Limimonas halophila</name>
    <dbReference type="NCBI Taxonomy" id="1082479"/>
    <lineage>
        <taxon>Bacteria</taxon>
        <taxon>Pseudomonadati</taxon>
        <taxon>Pseudomonadota</taxon>
        <taxon>Alphaproteobacteria</taxon>
        <taxon>Rhodospirillales</taxon>
        <taxon>Rhodovibrionaceae</taxon>
        <taxon>Limimonas</taxon>
    </lineage>
</organism>
<evidence type="ECO:0000256" key="8">
    <source>
        <dbReference type="ARBA" id="ARBA00026066"/>
    </source>
</evidence>
<evidence type="ECO:0000256" key="6">
    <source>
        <dbReference type="ARBA" id="ARBA00023150"/>
    </source>
</evidence>
<evidence type="ECO:0000256" key="9">
    <source>
        <dbReference type="ARBA" id="ARBA00029745"/>
    </source>
</evidence>
<dbReference type="Gene3D" id="3.90.1170.40">
    <property type="entry name" value="Molybdopterin biosynthesis MoaE subunit"/>
    <property type="match status" value="1"/>
</dbReference>
<dbReference type="RefSeq" id="WP_090018394.1">
    <property type="nucleotide sequence ID" value="NZ_FNCE01000001.1"/>
</dbReference>
<comment type="function">
    <text evidence="7">Converts molybdopterin precursor Z into molybdopterin. This requires the incorporation of two sulfur atoms into precursor Z to generate a dithiolene group. The sulfur is provided by MoaD.</text>
</comment>
<evidence type="ECO:0000313" key="14">
    <source>
        <dbReference type="EMBL" id="SDF52676.1"/>
    </source>
</evidence>
<comment type="catalytic activity">
    <reaction evidence="13">
        <text>2 [molybdopterin-synthase sulfur-carrier protein]-C-terminal-Gly-aminoethanethioate + cyclic pyranopterin phosphate + H2O = molybdopterin + 2 [molybdopterin-synthase sulfur-carrier protein]-C-terminal Gly-Gly + 2 H(+)</text>
        <dbReference type="Rhea" id="RHEA:26333"/>
        <dbReference type="Rhea" id="RHEA-COMP:12202"/>
        <dbReference type="Rhea" id="RHEA-COMP:19907"/>
        <dbReference type="ChEBI" id="CHEBI:15377"/>
        <dbReference type="ChEBI" id="CHEBI:15378"/>
        <dbReference type="ChEBI" id="CHEBI:58698"/>
        <dbReference type="ChEBI" id="CHEBI:59648"/>
        <dbReference type="ChEBI" id="CHEBI:90778"/>
        <dbReference type="ChEBI" id="CHEBI:232372"/>
        <dbReference type="EC" id="2.8.1.12"/>
    </reaction>
</comment>
<evidence type="ECO:0000256" key="2">
    <source>
        <dbReference type="ARBA" id="ARBA00005426"/>
    </source>
</evidence>